<sequence length="213" mass="23312">MAEVARMAVKTTLWMYIIVFSVDIGGIIYNPHKNKAMCMYSEDAGSDDRQNRGCGCHTNDAECIARGTNNSCVLDIKAGVNDVGKCWWGPDRLKTMMHLQSFSMYNEIVLDTDPWLDNLPHSIDAFFYIPGAAELCDTLNAYGTFKAQYPDANVPLVELNISAEDSPFTLSNYSSPEEAGCPSSSTQLSSAKGSSMSILTVITGVAFVLSCMW</sequence>
<protein>
    <submittedName>
        <fullName evidence="2">Uncharacterized protein</fullName>
    </submittedName>
</protein>
<name>A0A7S3UIT3_OXYMA</name>
<dbReference type="AlphaFoldDB" id="A0A7S3UIT3"/>
<keyword evidence="1" id="KW-0472">Membrane</keyword>
<keyword evidence="1" id="KW-0812">Transmembrane</keyword>
<feature type="transmembrane region" description="Helical" evidence="1">
    <location>
        <begin position="12"/>
        <end position="29"/>
    </location>
</feature>
<keyword evidence="1" id="KW-1133">Transmembrane helix</keyword>
<gene>
    <name evidence="2" type="ORF">OMAR00292_LOCUS2008</name>
</gene>
<proteinExistence type="predicted"/>
<evidence type="ECO:0000256" key="1">
    <source>
        <dbReference type="SAM" id="Phobius"/>
    </source>
</evidence>
<organism evidence="2">
    <name type="scientific">Oxyrrhis marina</name>
    <name type="common">Dinoflagellate</name>
    <dbReference type="NCBI Taxonomy" id="2969"/>
    <lineage>
        <taxon>Eukaryota</taxon>
        <taxon>Sar</taxon>
        <taxon>Alveolata</taxon>
        <taxon>Dinophyceae</taxon>
        <taxon>Oxyrrhinales</taxon>
        <taxon>Oxyrrhinaceae</taxon>
        <taxon>Oxyrrhis</taxon>
    </lineage>
</organism>
<reference evidence="2" key="1">
    <citation type="submission" date="2021-01" db="EMBL/GenBank/DDBJ databases">
        <authorList>
            <person name="Corre E."/>
            <person name="Pelletier E."/>
            <person name="Niang G."/>
            <person name="Scheremetjew M."/>
            <person name="Finn R."/>
            <person name="Kale V."/>
            <person name="Holt S."/>
            <person name="Cochrane G."/>
            <person name="Meng A."/>
            <person name="Brown T."/>
            <person name="Cohen L."/>
        </authorList>
    </citation>
    <scope>NUCLEOTIDE SEQUENCE</scope>
    <source>
        <strain evidence="2">CCMP1795</strain>
    </source>
</reference>
<dbReference type="EMBL" id="HBIT01004267">
    <property type="protein sequence ID" value="CAE0616132.1"/>
    <property type="molecule type" value="Transcribed_RNA"/>
</dbReference>
<accession>A0A7S3UIT3</accession>
<evidence type="ECO:0000313" key="2">
    <source>
        <dbReference type="EMBL" id="CAE0616132.1"/>
    </source>
</evidence>